<keyword evidence="2" id="KW-1133">Transmembrane helix</keyword>
<evidence type="ECO:0000259" key="3">
    <source>
        <dbReference type="PROSITE" id="PS51782"/>
    </source>
</evidence>
<dbReference type="RefSeq" id="WP_343872526.1">
    <property type="nucleotide sequence ID" value="NZ_BAAAIX010000009.1"/>
</dbReference>
<dbReference type="InterPro" id="IPR018392">
    <property type="entry name" value="LysM"/>
</dbReference>
<dbReference type="InterPro" id="IPR052196">
    <property type="entry name" value="Bact_Kbp"/>
</dbReference>
<evidence type="ECO:0000313" key="5">
    <source>
        <dbReference type="Proteomes" id="UP001597326"/>
    </source>
</evidence>
<feature type="compositionally biased region" description="Polar residues" evidence="1">
    <location>
        <begin position="302"/>
        <end position="311"/>
    </location>
</feature>
<evidence type="ECO:0000256" key="1">
    <source>
        <dbReference type="SAM" id="MobiDB-lite"/>
    </source>
</evidence>
<dbReference type="Pfam" id="PF01476">
    <property type="entry name" value="LysM"/>
    <property type="match status" value="2"/>
</dbReference>
<feature type="compositionally biased region" description="Basic and acidic residues" evidence="1">
    <location>
        <begin position="312"/>
        <end position="321"/>
    </location>
</feature>
<dbReference type="SUPFAM" id="SSF54106">
    <property type="entry name" value="LysM domain"/>
    <property type="match status" value="1"/>
</dbReference>
<dbReference type="EMBL" id="JBHUFZ010000011">
    <property type="protein sequence ID" value="MFD1889501.1"/>
    <property type="molecule type" value="Genomic_DNA"/>
</dbReference>
<comment type="caution">
    <text evidence="4">The sequence shown here is derived from an EMBL/GenBank/DDBJ whole genome shotgun (WGS) entry which is preliminary data.</text>
</comment>
<feature type="transmembrane region" description="Helical" evidence="2">
    <location>
        <begin position="97"/>
        <end position="119"/>
    </location>
</feature>
<organism evidence="4 5">
    <name type="scientific">Luteococcus peritonei</name>
    <dbReference type="NCBI Taxonomy" id="88874"/>
    <lineage>
        <taxon>Bacteria</taxon>
        <taxon>Bacillati</taxon>
        <taxon>Actinomycetota</taxon>
        <taxon>Actinomycetes</taxon>
        <taxon>Propionibacteriales</taxon>
        <taxon>Propionibacteriaceae</taxon>
        <taxon>Luteococcus</taxon>
    </lineage>
</organism>
<evidence type="ECO:0000313" key="4">
    <source>
        <dbReference type="EMBL" id="MFD1889501.1"/>
    </source>
</evidence>
<evidence type="ECO:0000256" key="2">
    <source>
        <dbReference type="SAM" id="Phobius"/>
    </source>
</evidence>
<feature type="compositionally biased region" description="Low complexity" evidence="1">
    <location>
        <begin position="366"/>
        <end position="384"/>
    </location>
</feature>
<keyword evidence="2" id="KW-0472">Membrane</keyword>
<dbReference type="Gene3D" id="3.10.350.10">
    <property type="entry name" value="LysM domain"/>
    <property type="match status" value="2"/>
</dbReference>
<dbReference type="PANTHER" id="PTHR34700">
    <property type="entry name" value="POTASSIUM BINDING PROTEIN KBP"/>
    <property type="match status" value="1"/>
</dbReference>
<dbReference type="PROSITE" id="PS51782">
    <property type="entry name" value="LYSM"/>
    <property type="match status" value="2"/>
</dbReference>
<sequence length="982" mass="104171">MSRFVKAAASLAELLVLVLGLPLALWRLGRLDALTEVRWSDLVGTADTGGLLLALMTVAGWVAWLVLLASVVAEVVGVLTRGRVHVRVPGGGWVQPLVAALVVGVLGSTTAPIAASAAAPSPVTVSAPVRSVPAAPVSVPDQATADESAHSTQGEVLIHVVEAGDDLWSLAEKYYGDGTRWRAIAEQNQLDDPNLLPVGLRLRLTGLPSGEAAEQSSKTAAHAASVTVEQGDTLASLAARHLGDADRWPEIHRLNRAVVSDPDLIQPGWKLMLPATDDRQAPAPQRAEPSRNAPAGQPGGTPAQQRGTPTKQQDRSDDGRASDSAQRPGTAEQGPSSQASAGVTEQREESPGSVAEGTAPAQESRAAQTPPASGSSSAAEPGQGTELPSGRGTDEAAGSSRTSPPVQTTAADEHQETGLDDPALASVAALGTLLAAALSGALLVRRRHQLAQRALGRRVVLPGPQALHLEAAVAQRAAEASEPLDAAPTAILLGTDASTDILHDLEAAGTTVITGSYREGLLSAVTTGLVLQPWSAETRVVAAGGPRWLLALDEPQVSVVDAPDALLVELERTVALRRVELGRARMADGSTTLASLREDPDRWEAWAPMVFVLPEALDEGEWRRVESAMAGQPVGVSVLAVADRPREGASHVQVDAPDQARLDGRTFLPSLMDPEARRGLVELFETSSLMATTPAHWWSDDDDLPPNLAVLPHRATHDDDEEVAVDPSEPVQDPTLLHATELHPTLLLLGPIDLVGCRGEEPPRARRQCIEYCAWLQTNPGATASRMARELLVAEGTRRSNMSRLRSWLGSDPQGELYLPDAYSGRIQLHPGITTDWEQLQLLVGPGVNRCSTNLLVEALQMVRGAPLADAAPGQWHWAEEMRTDMCSVVRDIGVVLARRAVEEQDLDLGRWAVNRALVAAPGDELLLGARVRIEHLAGNRPEVDRLVLQLTRQARNTGVDLADETVVLLQEVMEGRRRALA</sequence>
<dbReference type="SMART" id="SM00257">
    <property type="entry name" value="LysM"/>
    <property type="match status" value="2"/>
</dbReference>
<feature type="compositionally biased region" description="Polar residues" evidence="1">
    <location>
        <begin position="333"/>
        <end position="343"/>
    </location>
</feature>
<feature type="domain" description="LysM" evidence="3">
    <location>
        <begin position="157"/>
        <end position="204"/>
    </location>
</feature>
<feature type="transmembrane region" description="Helical" evidence="2">
    <location>
        <begin position="7"/>
        <end position="29"/>
    </location>
</feature>
<proteinExistence type="predicted"/>
<feature type="domain" description="LysM" evidence="3">
    <location>
        <begin position="224"/>
        <end position="273"/>
    </location>
</feature>
<dbReference type="PANTHER" id="PTHR34700:SF4">
    <property type="entry name" value="PHAGE-LIKE ELEMENT PBSX PROTEIN XKDP"/>
    <property type="match status" value="1"/>
</dbReference>
<accession>A0ABW4RTE9</accession>
<dbReference type="CDD" id="cd00118">
    <property type="entry name" value="LysM"/>
    <property type="match status" value="1"/>
</dbReference>
<feature type="compositionally biased region" description="Polar residues" evidence="1">
    <location>
        <begin position="399"/>
        <end position="410"/>
    </location>
</feature>
<gene>
    <name evidence="4" type="ORF">ACFSCS_04765</name>
</gene>
<name>A0ABW4RTE9_9ACTN</name>
<dbReference type="Proteomes" id="UP001597326">
    <property type="component" value="Unassembled WGS sequence"/>
</dbReference>
<feature type="transmembrane region" description="Helical" evidence="2">
    <location>
        <begin position="49"/>
        <end position="76"/>
    </location>
</feature>
<keyword evidence="2" id="KW-0812">Transmembrane</keyword>
<protein>
    <submittedName>
        <fullName evidence="4">LysM peptidoglycan-binding domain-containing protein</fullName>
    </submittedName>
</protein>
<reference evidence="5" key="1">
    <citation type="journal article" date="2019" name="Int. J. Syst. Evol. Microbiol.">
        <title>The Global Catalogue of Microorganisms (GCM) 10K type strain sequencing project: providing services to taxonomists for standard genome sequencing and annotation.</title>
        <authorList>
            <consortium name="The Broad Institute Genomics Platform"/>
            <consortium name="The Broad Institute Genome Sequencing Center for Infectious Disease"/>
            <person name="Wu L."/>
            <person name="Ma J."/>
        </authorList>
    </citation>
    <scope>NUCLEOTIDE SEQUENCE [LARGE SCALE GENOMIC DNA]</scope>
    <source>
        <strain evidence="5">CAIM 431</strain>
    </source>
</reference>
<keyword evidence="5" id="KW-1185">Reference proteome</keyword>
<feature type="region of interest" description="Disordered" evidence="1">
    <location>
        <begin position="278"/>
        <end position="417"/>
    </location>
</feature>
<dbReference type="InterPro" id="IPR036779">
    <property type="entry name" value="LysM_dom_sf"/>
</dbReference>